<evidence type="ECO:0008006" key="3">
    <source>
        <dbReference type="Google" id="ProtNLM"/>
    </source>
</evidence>
<gene>
    <name evidence="1" type="ORF">SAMN06295984_1925</name>
</gene>
<dbReference type="Proteomes" id="UP000194469">
    <property type="component" value="Unassembled WGS sequence"/>
</dbReference>
<organism evidence="1 2">
    <name type="scientific">Sphingopyxis terrae subsp. ummariensis</name>
    <dbReference type="NCBI Taxonomy" id="429001"/>
    <lineage>
        <taxon>Bacteria</taxon>
        <taxon>Pseudomonadati</taxon>
        <taxon>Pseudomonadota</taxon>
        <taxon>Alphaproteobacteria</taxon>
        <taxon>Sphingomonadales</taxon>
        <taxon>Sphingomonadaceae</taxon>
        <taxon>Sphingopyxis</taxon>
    </lineage>
</organism>
<dbReference type="RefSeq" id="WP_086456959.1">
    <property type="nucleotide sequence ID" value="NZ_JBHUNO010000001.1"/>
</dbReference>
<dbReference type="AlphaFoldDB" id="A0A1Y6FVA5"/>
<reference evidence="2" key="1">
    <citation type="submission" date="2017-04" db="EMBL/GenBank/DDBJ databases">
        <authorList>
            <person name="Varghese N."/>
            <person name="Submissions S."/>
        </authorList>
    </citation>
    <scope>NUCLEOTIDE SEQUENCE [LARGE SCALE GENOMIC DNA]</scope>
    <source>
        <strain evidence="2">UI2</strain>
    </source>
</reference>
<proteinExistence type="predicted"/>
<accession>A0A1Y6FVA5</accession>
<evidence type="ECO:0000313" key="1">
    <source>
        <dbReference type="EMBL" id="SMQ76483.1"/>
    </source>
</evidence>
<keyword evidence="2" id="KW-1185">Reference proteome</keyword>
<name>A0A1Y6FVA5_9SPHN</name>
<protein>
    <recommendedName>
        <fullName evidence="3">Metallothionein</fullName>
    </recommendedName>
</protein>
<dbReference type="EMBL" id="FXWL01000002">
    <property type="protein sequence ID" value="SMQ76483.1"/>
    <property type="molecule type" value="Genomic_DNA"/>
</dbReference>
<evidence type="ECO:0000313" key="2">
    <source>
        <dbReference type="Proteomes" id="UP000194469"/>
    </source>
</evidence>
<sequence>MDRCDQCGNAYDKCLVVERDGVRRVFDSFECAIAAMAPLCAACGCRVIGHGVEEEGVIFCCVHCAAKHGPTSLRDRA</sequence>